<name>A0A673TCT2_SURSU</name>
<keyword evidence="1" id="KW-0732">Signal</keyword>
<feature type="signal peptide" evidence="1">
    <location>
        <begin position="1"/>
        <end position="30"/>
    </location>
</feature>
<organism evidence="2 3">
    <name type="scientific">Suricata suricatta</name>
    <name type="common">Meerkat</name>
    <dbReference type="NCBI Taxonomy" id="37032"/>
    <lineage>
        <taxon>Eukaryota</taxon>
        <taxon>Metazoa</taxon>
        <taxon>Chordata</taxon>
        <taxon>Craniata</taxon>
        <taxon>Vertebrata</taxon>
        <taxon>Euteleostomi</taxon>
        <taxon>Mammalia</taxon>
        <taxon>Eutheria</taxon>
        <taxon>Laurasiatheria</taxon>
        <taxon>Carnivora</taxon>
        <taxon>Feliformia</taxon>
        <taxon>Herpestidae</taxon>
        <taxon>Suricata</taxon>
    </lineage>
</organism>
<evidence type="ECO:0000256" key="1">
    <source>
        <dbReference type="SAM" id="SignalP"/>
    </source>
</evidence>
<dbReference type="Ensembl" id="ENSSSUT00005012701.1">
    <property type="protein sequence ID" value="ENSSSUP00005011097.1"/>
    <property type="gene ID" value="ENSSSUG00005007104.1"/>
</dbReference>
<proteinExistence type="predicted"/>
<accession>A0A673TCT2</accession>
<keyword evidence="3" id="KW-1185">Reference proteome</keyword>
<dbReference type="Proteomes" id="UP000472268">
    <property type="component" value="Chromosome 10"/>
</dbReference>
<sequence length="86" mass="9867">DLSRSRTQVLGFSFQLLTLQPLFLCPYCMGKPLIMFILGCPSAGKETQYTIEGRLERRKSYGGSDDGRENMEKRIQIYHQATKANY</sequence>
<reference evidence="2 3" key="1">
    <citation type="submission" date="2019-05" db="EMBL/GenBank/DDBJ databases">
        <title>A Chromosome-scale Meerkat (S. suricatta) Genome Assembly.</title>
        <authorList>
            <person name="Dudchenko O."/>
            <person name="Lieberman Aiden E."/>
            <person name="Tung J."/>
            <person name="Barreiro L.B."/>
            <person name="Clutton-Brock T.H."/>
        </authorList>
    </citation>
    <scope>NUCLEOTIDE SEQUENCE [LARGE SCALE GENOMIC DNA]</scope>
</reference>
<protein>
    <recommendedName>
        <fullName evidence="4">Nucleoside-diphosphate kinase</fullName>
    </recommendedName>
</protein>
<feature type="chain" id="PRO_5025580392" description="Nucleoside-diphosphate kinase" evidence="1">
    <location>
        <begin position="31"/>
        <end position="86"/>
    </location>
</feature>
<reference evidence="2" key="2">
    <citation type="submission" date="2025-08" db="UniProtKB">
        <authorList>
            <consortium name="Ensembl"/>
        </authorList>
    </citation>
    <scope>IDENTIFICATION</scope>
</reference>
<dbReference type="AlphaFoldDB" id="A0A673TCT2"/>
<evidence type="ECO:0000313" key="2">
    <source>
        <dbReference type="Ensembl" id="ENSSSUP00005011097.1"/>
    </source>
</evidence>
<evidence type="ECO:0008006" key="4">
    <source>
        <dbReference type="Google" id="ProtNLM"/>
    </source>
</evidence>
<evidence type="ECO:0000313" key="3">
    <source>
        <dbReference type="Proteomes" id="UP000472268"/>
    </source>
</evidence>
<reference evidence="2" key="3">
    <citation type="submission" date="2025-09" db="UniProtKB">
        <authorList>
            <consortium name="Ensembl"/>
        </authorList>
    </citation>
    <scope>IDENTIFICATION</scope>
</reference>